<reference evidence="2" key="1">
    <citation type="submission" date="2021-01" db="EMBL/GenBank/DDBJ databases">
        <title>Modified the classification status of verrucomicrobia.</title>
        <authorList>
            <person name="Feng X."/>
        </authorList>
    </citation>
    <scope>NUCLEOTIDE SEQUENCE</scope>
    <source>
        <strain evidence="2">JCM 18052</strain>
    </source>
</reference>
<name>A0A934R427_9BACT</name>
<gene>
    <name evidence="2" type="ORF">JIN84_12935</name>
</gene>
<dbReference type="InterPro" id="IPR006427">
    <property type="entry name" value="Portal_HK97"/>
</dbReference>
<keyword evidence="3" id="KW-1185">Reference proteome</keyword>
<organism evidence="2 3">
    <name type="scientific">Luteolibacter yonseiensis</name>
    <dbReference type="NCBI Taxonomy" id="1144680"/>
    <lineage>
        <taxon>Bacteria</taxon>
        <taxon>Pseudomonadati</taxon>
        <taxon>Verrucomicrobiota</taxon>
        <taxon>Verrucomicrobiia</taxon>
        <taxon>Verrucomicrobiales</taxon>
        <taxon>Verrucomicrobiaceae</taxon>
        <taxon>Luteolibacter</taxon>
    </lineage>
</organism>
<feature type="region of interest" description="Disordered" evidence="1">
    <location>
        <begin position="390"/>
        <end position="427"/>
    </location>
</feature>
<evidence type="ECO:0000313" key="2">
    <source>
        <dbReference type="EMBL" id="MBK1816524.1"/>
    </source>
</evidence>
<dbReference type="RefSeq" id="WP_200351457.1">
    <property type="nucleotide sequence ID" value="NZ_BAABHZ010000006.1"/>
</dbReference>
<feature type="compositionally biased region" description="Basic and acidic residues" evidence="1">
    <location>
        <begin position="412"/>
        <end position="427"/>
    </location>
</feature>
<evidence type="ECO:0000313" key="3">
    <source>
        <dbReference type="Proteomes" id="UP000600139"/>
    </source>
</evidence>
<proteinExistence type="predicted"/>
<dbReference type="AlphaFoldDB" id="A0A934R427"/>
<dbReference type="NCBIfam" id="TIGR01537">
    <property type="entry name" value="portal_HK97"/>
    <property type="match status" value="1"/>
</dbReference>
<protein>
    <submittedName>
        <fullName evidence="2">Phage portal protein</fullName>
    </submittedName>
</protein>
<evidence type="ECO:0000256" key="1">
    <source>
        <dbReference type="SAM" id="MobiDB-lite"/>
    </source>
</evidence>
<dbReference type="EMBL" id="JAENIK010000011">
    <property type="protein sequence ID" value="MBK1816524.1"/>
    <property type="molecule type" value="Genomic_DNA"/>
</dbReference>
<dbReference type="Proteomes" id="UP000600139">
    <property type="component" value="Unassembled WGS sequence"/>
</dbReference>
<sequence>MAPLQQREFPNRRNIPEKRSSVTEVVDLKSGRYAEIFGTASAAGVPVNESTALGVSAVTACVDLLSGMIAKLPIFLYRDTPQGPEEVTNHPAIRLIGSYPSDLQTSFELRQLMEIGKGLGGNGYARVFRDAFGDPYSIQWLEPCKVSPQLVERSNGERLVVYQVDGKTLTRYDIIHVRGFSRDGVNGISPIRMLRESIGNALSQTKKAGDLMRNGTQFPGFLVTPQSISPDKLKDARDEWDKNYRGGNTGRIPMIHGGWDFKATNGMSMADAQFLDSRRFELQEIARLYRIPSFLIGDSTSSTTWGSGIEQQTLGFLNFSLDPHLVAWEQSLGITLLTTEEQKAGFYFRFDRDQLANVALQAKAAFYQTMRNIGVYSANDIRRKMDEPVISAADGGDDYGRPFNASGGTPQEKPEEDPKPEPEPSRA</sequence>
<comment type="caution">
    <text evidence="2">The sequence shown here is derived from an EMBL/GenBank/DDBJ whole genome shotgun (WGS) entry which is preliminary data.</text>
</comment>
<dbReference type="Pfam" id="PF04860">
    <property type="entry name" value="Phage_portal"/>
    <property type="match status" value="1"/>
</dbReference>
<accession>A0A934R427</accession>
<dbReference type="InterPro" id="IPR006944">
    <property type="entry name" value="Phage/GTA_portal"/>
</dbReference>